<dbReference type="Pfam" id="PF00067">
    <property type="entry name" value="p450"/>
    <property type="match status" value="1"/>
</dbReference>
<dbReference type="GO" id="GO:0004497">
    <property type="term" value="F:monooxygenase activity"/>
    <property type="evidence" value="ECO:0007669"/>
    <property type="project" value="UniProtKB-KW"/>
</dbReference>
<evidence type="ECO:0000256" key="1">
    <source>
        <dbReference type="ARBA" id="ARBA00001971"/>
    </source>
</evidence>
<dbReference type="GO" id="GO:0016705">
    <property type="term" value="F:oxidoreductase activity, acting on paired donors, with incorporation or reduction of molecular oxygen"/>
    <property type="evidence" value="ECO:0007669"/>
    <property type="project" value="InterPro"/>
</dbReference>
<keyword evidence="4 6" id="KW-0408">Iron</keyword>
<keyword evidence="9" id="KW-1133">Transmembrane helix</keyword>
<dbReference type="PANTHER" id="PTHR47582">
    <property type="entry name" value="P450, PUTATIVE (EUROFUNG)-RELATED"/>
    <property type="match status" value="1"/>
</dbReference>
<keyword evidence="9" id="KW-0812">Transmembrane</keyword>
<dbReference type="Proteomes" id="UP001275084">
    <property type="component" value="Unassembled WGS sequence"/>
</dbReference>
<accession>A0AAJ0HFM3</accession>
<dbReference type="AlphaFoldDB" id="A0AAJ0HFM3"/>
<dbReference type="GO" id="GO:0005506">
    <property type="term" value="F:iron ion binding"/>
    <property type="evidence" value="ECO:0007669"/>
    <property type="project" value="InterPro"/>
</dbReference>
<evidence type="ECO:0000256" key="4">
    <source>
        <dbReference type="ARBA" id="ARBA00023004"/>
    </source>
</evidence>
<evidence type="ECO:0000256" key="8">
    <source>
        <dbReference type="SAM" id="MobiDB-lite"/>
    </source>
</evidence>
<reference evidence="10" key="1">
    <citation type="journal article" date="2023" name="Mol. Phylogenet. Evol.">
        <title>Genome-scale phylogeny and comparative genomics of the fungal order Sordariales.</title>
        <authorList>
            <person name="Hensen N."/>
            <person name="Bonometti L."/>
            <person name="Westerberg I."/>
            <person name="Brannstrom I.O."/>
            <person name="Guillou S."/>
            <person name="Cros-Aarteil S."/>
            <person name="Calhoun S."/>
            <person name="Haridas S."/>
            <person name="Kuo A."/>
            <person name="Mondo S."/>
            <person name="Pangilinan J."/>
            <person name="Riley R."/>
            <person name="LaButti K."/>
            <person name="Andreopoulos B."/>
            <person name="Lipzen A."/>
            <person name="Chen C."/>
            <person name="Yan M."/>
            <person name="Daum C."/>
            <person name="Ng V."/>
            <person name="Clum A."/>
            <person name="Steindorff A."/>
            <person name="Ohm R.A."/>
            <person name="Martin F."/>
            <person name="Silar P."/>
            <person name="Natvig D.O."/>
            <person name="Lalanne C."/>
            <person name="Gautier V."/>
            <person name="Ament-Velasquez S.L."/>
            <person name="Kruys A."/>
            <person name="Hutchinson M.I."/>
            <person name="Powell A.J."/>
            <person name="Barry K."/>
            <person name="Miller A.N."/>
            <person name="Grigoriev I.V."/>
            <person name="Debuchy R."/>
            <person name="Gladieux P."/>
            <person name="Hiltunen Thoren M."/>
            <person name="Johannesson H."/>
        </authorList>
    </citation>
    <scope>NUCLEOTIDE SEQUENCE</scope>
    <source>
        <strain evidence="10">CBS 955.72</strain>
    </source>
</reference>
<keyword evidence="9" id="KW-0472">Membrane</keyword>
<keyword evidence="6 7" id="KW-0349">Heme</keyword>
<dbReference type="InterPro" id="IPR002403">
    <property type="entry name" value="Cyt_P450_E_grp-IV"/>
</dbReference>
<evidence type="ECO:0000256" key="2">
    <source>
        <dbReference type="ARBA" id="ARBA00010617"/>
    </source>
</evidence>
<keyword evidence="5 7" id="KW-0503">Monooxygenase</keyword>
<evidence type="ECO:0000313" key="11">
    <source>
        <dbReference type="Proteomes" id="UP001275084"/>
    </source>
</evidence>
<comment type="caution">
    <text evidence="10">The sequence shown here is derived from an EMBL/GenBank/DDBJ whole genome shotgun (WGS) entry which is preliminary data.</text>
</comment>
<keyword evidence="3 6" id="KW-0479">Metal-binding</keyword>
<evidence type="ECO:0000256" key="6">
    <source>
        <dbReference type="PIRSR" id="PIRSR602403-1"/>
    </source>
</evidence>
<reference evidence="10" key="2">
    <citation type="submission" date="2023-06" db="EMBL/GenBank/DDBJ databases">
        <authorList>
            <consortium name="Lawrence Berkeley National Laboratory"/>
            <person name="Haridas S."/>
            <person name="Hensen N."/>
            <person name="Bonometti L."/>
            <person name="Westerberg I."/>
            <person name="Brannstrom I.O."/>
            <person name="Guillou S."/>
            <person name="Cros-Aarteil S."/>
            <person name="Calhoun S."/>
            <person name="Kuo A."/>
            <person name="Mondo S."/>
            <person name="Pangilinan J."/>
            <person name="Riley R."/>
            <person name="Labutti K."/>
            <person name="Andreopoulos B."/>
            <person name="Lipzen A."/>
            <person name="Chen C."/>
            <person name="Yanf M."/>
            <person name="Daum C."/>
            <person name="Ng V."/>
            <person name="Clum A."/>
            <person name="Steindorff A."/>
            <person name="Ohm R."/>
            <person name="Martin F."/>
            <person name="Silar P."/>
            <person name="Natvig D."/>
            <person name="Lalanne C."/>
            <person name="Gautier V."/>
            <person name="Ament-Velasquez S.L."/>
            <person name="Kruys A."/>
            <person name="Hutchinson M.I."/>
            <person name="Powell A.J."/>
            <person name="Barry K."/>
            <person name="Miller A.N."/>
            <person name="Grigoriev I.V."/>
            <person name="Debuchy R."/>
            <person name="Gladieux P."/>
            <person name="Thoren M.H."/>
            <person name="Johannesson H."/>
        </authorList>
    </citation>
    <scope>NUCLEOTIDE SEQUENCE</scope>
    <source>
        <strain evidence="10">CBS 955.72</strain>
    </source>
</reference>
<dbReference type="CDD" id="cd11040">
    <property type="entry name" value="CYP7_CYP8-like"/>
    <property type="match status" value="1"/>
</dbReference>
<dbReference type="InterPro" id="IPR001128">
    <property type="entry name" value="Cyt_P450"/>
</dbReference>
<feature type="region of interest" description="Disordered" evidence="8">
    <location>
        <begin position="445"/>
        <end position="465"/>
    </location>
</feature>
<dbReference type="PRINTS" id="PR00465">
    <property type="entry name" value="EP450IV"/>
</dbReference>
<dbReference type="InterPro" id="IPR017972">
    <property type="entry name" value="Cyt_P450_CS"/>
</dbReference>
<comment type="cofactor">
    <cofactor evidence="1 6">
        <name>heme</name>
        <dbReference type="ChEBI" id="CHEBI:30413"/>
    </cofactor>
</comment>
<dbReference type="PROSITE" id="PS00086">
    <property type="entry name" value="CYTOCHROME_P450"/>
    <property type="match status" value="1"/>
</dbReference>
<dbReference type="GO" id="GO:0020037">
    <property type="term" value="F:heme binding"/>
    <property type="evidence" value="ECO:0007669"/>
    <property type="project" value="InterPro"/>
</dbReference>
<feature type="transmembrane region" description="Helical" evidence="9">
    <location>
        <begin position="315"/>
        <end position="338"/>
    </location>
</feature>
<organism evidence="10 11">
    <name type="scientific">Lasiosphaeria hispida</name>
    <dbReference type="NCBI Taxonomy" id="260671"/>
    <lineage>
        <taxon>Eukaryota</taxon>
        <taxon>Fungi</taxon>
        <taxon>Dikarya</taxon>
        <taxon>Ascomycota</taxon>
        <taxon>Pezizomycotina</taxon>
        <taxon>Sordariomycetes</taxon>
        <taxon>Sordariomycetidae</taxon>
        <taxon>Sordariales</taxon>
        <taxon>Lasiosphaeriaceae</taxon>
        <taxon>Lasiosphaeria</taxon>
    </lineage>
</organism>
<keyword evidence="11" id="KW-1185">Reference proteome</keyword>
<protein>
    <submittedName>
        <fullName evidence="10">Cytochrome P450</fullName>
    </submittedName>
</protein>
<name>A0AAJ0HFM3_9PEZI</name>
<evidence type="ECO:0000313" key="10">
    <source>
        <dbReference type="EMBL" id="KAK3349907.1"/>
    </source>
</evidence>
<dbReference type="Gene3D" id="1.10.630.10">
    <property type="entry name" value="Cytochrome P450"/>
    <property type="match status" value="1"/>
</dbReference>
<dbReference type="SUPFAM" id="SSF48264">
    <property type="entry name" value="Cytochrome P450"/>
    <property type="match status" value="1"/>
</dbReference>
<comment type="similarity">
    <text evidence="2 7">Belongs to the cytochrome P450 family.</text>
</comment>
<evidence type="ECO:0000256" key="5">
    <source>
        <dbReference type="ARBA" id="ARBA00023033"/>
    </source>
</evidence>
<dbReference type="InterPro" id="IPR036396">
    <property type="entry name" value="Cyt_P450_sf"/>
</dbReference>
<evidence type="ECO:0000256" key="9">
    <source>
        <dbReference type="SAM" id="Phobius"/>
    </source>
</evidence>
<feature type="binding site" description="axial binding residue" evidence="6">
    <location>
        <position position="482"/>
    </location>
    <ligand>
        <name>heme</name>
        <dbReference type="ChEBI" id="CHEBI:30413"/>
    </ligand>
    <ligandPart>
        <name>Fe</name>
        <dbReference type="ChEBI" id="CHEBI:18248"/>
    </ligandPart>
</feature>
<feature type="transmembrane region" description="Helical" evidence="9">
    <location>
        <begin position="27"/>
        <end position="44"/>
    </location>
</feature>
<gene>
    <name evidence="10" type="ORF">B0T25DRAFT_251372</name>
</gene>
<sequence length="550" mass="58925">MLQLSWDWDWGLSWAGDGSGTAADWEAVALTVIAAVGGVYLLLYRMQTARKHPDEPPIVASAVPYVGHLLGMAMQGGRYVKGIGLRNRDKPIFTLPVPGSRIYIVTDPSLAAAVQRASKTLSFTPLVPDIITRILGLDADTVAIVRRHLDPEPGAPRGVLADMHDMVYAYLGPGDALNDLSLAAARELARQVNAYTAAFSEPETVDLLVWVRHFVTLGTATFLYGKQNPLTARPELGLENAFWDFDHGLGRLLMGVLPSLTARAPYRGREALAAALTDYLADVDLDTAVSPIIQKRVAIMRAHGMSPAAAARCEVSFLFAGIVNTATTTFWVVLQIFARKELLACVREELAGAVVDASDGKLHLDLDAVKTRCPTLLSVFRECLRVGSDNYSTRLVKTDTILAGRHFLRAGSVVQVAGGVIHADPGIWGPDADEFDPKRFVKLQDSASSSGSTTGSGTDGGKPQQQVHPAAFRAFGGGKTLCPGRHFATNEILAFVAMIVLGFDLDAADGGGEIAVPGKEDGVLPVHILEPKAAVDVRIRVRDGREIVVV</sequence>
<evidence type="ECO:0000256" key="3">
    <source>
        <dbReference type="ARBA" id="ARBA00022723"/>
    </source>
</evidence>
<evidence type="ECO:0000256" key="7">
    <source>
        <dbReference type="RuleBase" id="RU000461"/>
    </source>
</evidence>
<dbReference type="EMBL" id="JAUIQD010000005">
    <property type="protein sequence ID" value="KAK3349907.1"/>
    <property type="molecule type" value="Genomic_DNA"/>
</dbReference>
<dbReference type="PANTHER" id="PTHR47582:SF1">
    <property type="entry name" value="P450, PUTATIVE (EUROFUNG)-RELATED"/>
    <property type="match status" value="1"/>
</dbReference>
<proteinExistence type="inferred from homology"/>
<dbReference type="InterPro" id="IPR053007">
    <property type="entry name" value="CYP450_monoxygenase_sec-met"/>
</dbReference>
<keyword evidence="7" id="KW-0560">Oxidoreductase</keyword>